<gene>
    <name evidence="2" type="ORF">HT576_16815</name>
    <name evidence="3" type="ORF">HTZ84_03655</name>
</gene>
<protein>
    <submittedName>
        <fullName evidence="2">GntP family permease</fullName>
    </submittedName>
</protein>
<evidence type="ECO:0000313" key="4">
    <source>
        <dbReference type="Proteomes" id="UP000728647"/>
    </source>
</evidence>
<dbReference type="AlphaFoldDB" id="A0A8J8GRK5"/>
<accession>A0A8J8GRK5</accession>
<feature type="transmembrane region" description="Helical" evidence="1">
    <location>
        <begin position="299"/>
        <end position="320"/>
    </location>
</feature>
<feature type="transmembrane region" description="Helical" evidence="1">
    <location>
        <begin position="266"/>
        <end position="287"/>
    </location>
</feature>
<keyword evidence="1" id="KW-0472">Membrane</keyword>
<feature type="transmembrane region" description="Helical" evidence="1">
    <location>
        <begin position="139"/>
        <end position="159"/>
    </location>
</feature>
<comment type="caution">
    <text evidence="2">The sequence shown here is derived from an EMBL/GenBank/DDBJ whole genome shotgun (WGS) entry which is preliminary data.</text>
</comment>
<feature type="transmembrane region" description="Helical" evidence="1">
    <location>
        <begin position="165"/>
        <end position="198"/>
    </location>
</feature>
<evidence type="ECO:0000256" key="1">
    <source>
        <dbReference type="SAM" id="Phobius"/>
    </source>
</evidence>
<dbReference type="EMBL" id="JABUQZ010000001">
    <property type="protein sequence ID" value="NUC71412.1"/>
    <property type="molecule type" value="Genomic_DNA"/>
</dbReference>
<dbReference type="GO" id="GO:0005886">
    <property type="term" value="C:plasma membrane"/>
    <property type="evidence" value="ECO:0007669"/>
    <property type="project" value="TreeGrafter"/>
</dbReference>
<evidence type="ECO:0000313" key="3">
    <source>
        <dbReference type="EMBL" id="NUC71412.1"/>
    </source>
</evidence>
<feature type="transmembrane region" description="Helical" evidence="1">
    <location>
        <begin position="332"/>
        <end position="351"/>
    </location>
</feature>
<evidence type="ECO:0000313" key="2">
    <source>
        <dbReference type="EMBL" id="NUB92672.1"/>
    </source>
</evidence>
<dbReference type="Pfam" id="PF02447">
    <property type="entry name" value="GntP_permease"/>
    <property type="match status" value="1"/>
</dbReference>
<dbReference type="EMBL" id="JABURA010000001">
    <property type="protein sequence ID" value="NUB92672.1"/>
    <property type="molecule type" value="Genomic_DNA"/>
</dbReference>
<feature type="transmembrane region" description="Helical" evidence="1">
    <location>
        <begin position="363"/>
        <end position="381"/>
    </location>
</feature>
<reference evidence="2 5" key="1">
    <citation type="submission" date="2020-06" db="EMBL/GenBank/DDBJ databases">
        <title>Haloterrigena sp. nov., an extremely halophilic archaeon isolated from a saline sediment.</title>
        <authorList>
            <person name="Liu B.-B."/>
        </authorList>
    </citation>
    <scope>NUCLEOTIDE SEQUENCE</scope>
    <source>
        <strain evidence="2">SYSU A121-1</strain>
        <strain evidence="3 5">SYSU A558-1</strain>
    </source>
</reference>
<feature type="transmembrane region" description="Helical" evidence="1">
    <location>
        <begin position="30"/>
        <end position="46"/>
    </location>
</feature>
<feature type="transmembrane region" description="Helical" evidence="1">
    <location>
        <begin position="58"/>
        <end position="80"/>
    </location>
</feature>
<dbReference type="OrthoDB" id="99138at2157"/>
<dbReference type="GO" id="GO:0015128">
    <property type="term" value="F:gluconate transmembrane transporter activity"/>
    <property type="evidence" value="ECO:0007669"/>
    <property type="project" value="InterPro"/>
</dbReference>
<evidence type="ECO:0000313" key="5">
    <source>
        <dbReference type="Proteomes" id="UP001016761"/>
    </source>
</evidence>
<name>A0A8J8GRK5_9EURY</name>
<dbReference type="Proteomes" id="UP000728647">
    <property type="component" value="Unassembled WGS sequence"/>
</dbReference>
<dbReference type="PANTHER" id="PTHR30354">
    <property type="entry name" value="GNT FAMILY GLUCONATE TRANSPORTER"/>
    <property type="match status" value="1"/>
</dbReference>
<dbReference type="PANTHER" id="PTHR30354:SF11">
    <property type="entry name" value="PERMEASE"/>
    <property type="match status" value="1"/>
</dbReference>
<feature type="transmembrane region" description="Helical" evidence="1">
    <location>
        <begin position="6"/>
        <end position="23"/>
    </location>
</feature>
<keyword evidence="1" id="KW-1133">Transmembrane helix</keyword>
<dbReference type="InterPro" id="IPR003474">
    <property type="entry name" value="Glcn_transporter"/>
</dbReference>
<sequence>MLDGIALVVLLLAAVAFIIVATAKLELHAFLALLIAAYLTGLVAGLDPAEAAELVTDGFGGILGYIGIVIIAGTIIGTCLERSGAAIVIAETILDYVGEKYTTQVMAVTGSVVSIPVFCDSGFVILSGLNRSLAQRSGLSLSTLSVALAGGLYVTHVFVPPTPGPIAAAGIIGADIGLVMLAGLVVSVPVVFVAAIWADRVASNYHIDPDPEMTIDEIKAEYGTMPSRAASFAPLLVPIALIAVGSIAAYPEAEDPAFVTGTLQRWLLFLGDPAVALLIGAFAAFAIVPSFTTEVTDDWVSDGITNAAVILAVTGAGGAFGEVLSALPLEDLITGALGDLGIGLFAAFLVAAAMKTALGSSTVAILTTASLMAPLLGSLGLDTEIGQVFTVLAIGAGAMTVSHANDSYFWIITEFSDMETATAYQAWTVGTLVLGVSSIVWIALLQQLVTLAF</sequence>
<keyword evidence="1" id="KW-0812">Transmembrane</keyword>
<dbReference type="RefSeq" id="WP_174679436.1">
    <property type="nucleotide sequence ID" value="NZ_JABUQZ010000001.1"/>
</dbReference>
<feature type="transmembrane region" description="Helical" evidence="1">
    <location>
        <begin position="423"/>
        <end position="444"/>
    </location>
</feature>
<keyword evidence="5" id="KW-1185">Reference proteome</keyword>
<dbReference type="Proteomes" id="UP001016761">
    <property type="component" value="Unassembled WGS sequence"/>
</dbReference>
<feature type="transmembrane region" description="Helical" evidence="1">
    <location>
        <begin position="387"/>
        <end position="411"/>
    </location>
</feature>
<organism evidence="2 4">
    <name type="scientific">Haloterrigena gelatinilytica</name>
    <dbReference type="NCBI Taxonomy" id="2741724"/>
    <lineage>
        <taxon>Archaea</taxon>
        <taxon>Methanobacteriati</taxon>
        <taxon>Methanobacteriota</taxon>
        <taxon>Stenosarchaea group</taxon>
        <taxon>Halobacteria</taxon>
        <taxon>Halobacteriales</taxon>
        <taxon>Natrialbaceae</taxon>
        <taxon>Haloterrigena</taxon>
    </lineage>
</organism>
<proteinExistence type="predicted"/>